<comment type="caution">
    <text evidence="1">The sequence shown here is derived from an EMBL/GenBank/DDBJ whole genome shotgun (WGS) entry which is preliminary data.</text>
</comment>
<accession>A0A5A5TDW6</accession>
<evidence type="ECO:0000313" key="1">
    <source>
        <dbReference type="EMBL" id="GCF09189.1"/>
    </source>
</evidence>
<dbReference type="AlphaFoldDB" id="A0A5A5TDW6"/>
<proteinExistence type="predicted"/>
<sequence>MDALDEAEFWVHLKGHGDLLQRAHLKRGHADVSLLQKDPFYNPVKRTLYTIPDFSPPGTTYL</sequence>
<reference evidence="1 2" key="1">
    <citation type="submission" date="2019-01" db="EMBL/GenBank/DDBJ databases">
        <title>Draft genome sequence of Dictyobacter sp. Uno17.</title>
        <authorList>
            <person name="Wang C.M."/>
            <person name="Zheng Y."/>
            <person name="Sakai Y."/>
            <person name="Abe K."/>
            <person name="Yokota A."/>
            <person name="Yabe S."/>
        </authorList>
    </citation>
    <scope>NUCLEOTIDE SEQUENCE [LARGE SCALE GENOMIC DNA]</scope>
    <source>
        <strain evidence="1 2">Uno17</strain>
    </source>
</reference>
<dbReference type="Proteomes" id="UP000322530">
    <property type="component" value="Unassembled WGS sequence"/>
</dbReference>
<evidence type="ECO:0000313" key="2">
    <source>
        <dbReference type="Proteomes" id="UP000322530"/>
    </source>
</evidence>
<keyword evidence="2" id="KW-1185">Reference proteome</keyword>
<protein>
    <submittedName>
        <fullName evidence="1">Uncharacterized protein</fullName>
    </submittedName>
</protein>
<gene>
    <name evidence="1" type="ORF">KDI_27530</name>
</gene>
<name>A0A5A5TDW6_9CHLR</name>
<dbReference type="EMBL" id="BIXY01000038">
    <property type="protein sequence ID" value="GCF09189.1"/>
    <property type="molecule type" value="Genomic_DNA"/>
</dbReference>
<organism evidence="1 2">
    <name type="scientific">Dictyobacter arantiisoli</name>
    <dbReference type="NCBI Taxonomy" id="2014874"/>
    <lineage>
        <taxon>Bacteria</taxon>
        <taxon>Bacillati</taxon>
        <taxon>Chloroflexota</taxon>
        <taxon>Ktedonobacteria</taxon>
        <taxon>Ktedonobacterales</taxon>
        <taxon>Dictyobacteraceae</taxon>
        <taxon>Dictyobacter</taxon>
    </lineage>
</organism>